<keyword evidence="7 12" id="KW-0812">Transmembrane</keyword>
<keyword evidence="2" id="KW-0813">Transport</keyword>
<feature type="transmembrane region" description="Helical" evidence="12">
    <location>
        <begin position="278"/>
        <end position="295"/>
    </location>
</feature>
<dbReference type="Pfam" id="PF02378">
    <property type="entry name" value="PTS_EIIC"/>
    <property type="match status" value="1"/>
</dbReference>
<dbReference type="PROSITE" id="PS01035">
    <property type="entry name" value="PTS_EIIB_TYPE_1_CYS"/>
    <property type="match status" value="1"/>
</dbReference>
<dbReference type="PANTHER" id="PTHR30009:SF4">
    <property type="entry name" value="PTS SYSTEM N-ACETYLGLUCOSAMINE-SPECIFIC EIICBA COMPONENT"/>
    <property type="match status" value="1"/>
</dbReference>
<evidence type="ECO:0000259" key="14">
    <source>
        <dbReference type="PROSITE" id="PS51103"/>
    </source>
</evidence>
<dbReference type="InterPro" id="IPR010974">
    <property type="entry name" value="PTS_IIBC_nag"/>
</dbReference>
<dbReference type="InterPro" id="IPR050429">
    <property type="entry name" value="PTS_Glucose_EIICBA"/>
</dbReference>
<dbReference type="InterPro" id="IPR001996">
    <property type="entry name" value="PTS_IIB_1"/>
</dbReference>
<feature type="transmembrane region" description="Helical" evidence="12">
    <location>
        <begin position="44"/>
        <end position="69"/>
    </location>
</feature>
<feature type="active site" description="Phosphocysteine intermediate; for EIIB activity" evidence="11">
    <location>
        <position position="428"/>
    </location>
</feature>
<evidence type="ECO:0000256" key="11">
    <source>
        <dbReference type="PROSITE-ProRule" id="PRU00421"/>
    </source>
</evidence>
<keyword evidence="6" id="KW-0598">Phosphotransferase system</keyword>
<evidence type="ECO:0000256" key="9">
    <source>
        <dbReference type="ARBA" id="ARBA00022989"/>
    </source>
</evidence>
<feature type="transmembrane region" description="Helical" evidence="12">
    <location>
        <begin position="250"/>
        <end position="271"/>
    </location>
</feature>
<dbReference type="Proteomes" id="UP001451571">
    <property type="component" value="Chromosome"/>
</dbReference>
<sequence length="482" mass="51355">MMKYLQKLGKSLMLPVACLPVAGIMLGLGYWIDPSGWGGNNVIAAFLCKAGSALIDNMAILFVIGVAVGMSDDGDGTSALAGIVSYLMVKTLLSPGAVEMFTGAEANAAFSKIDGNQFIGILTGLIGATCYNKFKSTKLPDALSFFSGKRSVAIVTAAITIVASLILFFIWPVLYGGLVAFGTAIASTGAIGVGLYGFFNRLLIPFGLHHALNSVFWFDAIGIADLYKFWGLGGYDTSQAVIGETGQYMTGFFPVMMFGIPAGALAMYHTAKTNKRKVAAGLLGAAALCSFLTGVTEPFEFAFMFLSPVLYVVHALLTGIVCAITALLPVRAGFTFSGGFIDWVLCAKLPAALNTWMIIPIGLVVAVVYYAVFRFVIVKLDLKTPGREDDDAEAEKRVVLSNDNFTEVAQIVLEGLGGKENVTSLDNCVTRLRLEIKDYTKVDEKKIKSAGVAGVMRPSKTSVQVIVGTKVQFVADEMKKML</sequence>
<reference evidence="15 16" key="1">
    <citation type="submission" date="2024-02" db="EMBL/GenBank/DDBJ databases">
        <title>Bacterial strain from lacustrine sediment.</title>
        <authorList>
            <person name="Petit C."/>
            <person name="Fadhlaoui K."/>
        </authorList>
    </citation>
    <scope>NUCLEOTIDE SEQUENCE [LARGE SCALE GENOMIC DNA]</scope>
    <source>
        <strain evidence="15 16">IPX-CK</strain>
    </source>
</reference>
<protein>
    <submittedName>
        <fullName evidence="15">N-acetylglucosamine-specific PTS transporter subunit IIBC</fullName>
        <ecNumber evidence="15">2.7.1.193</ecNumber>
    </submittedName>
</protein>
<keyword evidence="16" id="KW-1185">Reference proteome</keyword>
<gene>
    <name evidence="15" type="primary">nagE</name>
    <name evidence="15" type="ORF">V6984_12935</name>
</gene>
<dbReference type="PROSITE" id="PS51098">
    <property type="entry name" value="PTS_EIIB_TYPE_1"/>
    <property type="match status" value="1"/>
</dbReference>
<comment type="subcellular location">
    <subcellularLocation>
        <location evidence="1">Cell membrane</location>
        <topology evidence="1">Multi-pass membrane protein</topology>
    </subcellularLocation>
</comment>
<keyword evidence="9 12" id="KW-1133">Transmembrane helix</keyword>
<evidence type="ECO:0000256" key="7">
    <source>
        <dbReference type="ARBA" id="ARBA00022692"/>
    </source>
</evidence>
<dbReference type="Gene3D" id="3.30.1360.60">
    <property type="entry name" value="Glucose permease domain IIB"/>
    <property type="match status" value="1"/>
</dbReference>
<keyword evidence="3" id="KW-1003">Cell membrane</keyword>
<evidence type="ECO:0000256" key="1">
    <source>
        <dbReference type="ARBA" id="ARBA00004651"/>
    </source>
</evidence>
<dbReference type="PROSITE" id="PS51103">
    <property type="entry name" value="PTS_EIIC_TYPE_1"/>
    <property type="match status" value="1"/>
</dbReference>
<keyword evidence="8" id="KW-0418">Kinase</keyword>
<dbReference type="CDD" id="cd00212">
    <property type="entry name" value="PTS_IIB_glc"/>
    <property type="match status" value="1"/>
</dbReference>
<dbReference type="InterPro" id="IPR018113">
    <property type="entry name" value="PTrfase_EIIB_Cys"/>
</dbReference>
<proteinExistence type="predicted"/>
<organism evidence="15 16">
    <name type="scientific">Kineothrix sedimenti</name>
    <dbReference type="NCBI Taxonomy" id="3123317"/>
    <lineage>
        <taxon>Bacteria</taxon>
        <taxon>Bacillati</taxon>
        <taxon>Bacillota</taxon>
        <taxon>Clostridia</taxon>
        <taxon>Lachnospirales</taxon>
        <taxon>Lachnospiraceae</taxon>
        <taxon>Kineothrix</taxon>
    </lineage>
</organism>
<evidence type="ECO:0000256" key="8">
    <source>
        <dbReference type="ARBA" id="ARBA00022777"/>
    </source>
</evidence>
<feature type="transmembrane region" description="Helical" evidence="12">
    <location>
        <begin position="76"/>
        <end position="93"/>
    </location>
</feature>
<feature type="domain" description="PTS EIIB type-1" evidence="13">
    <location>
        <begin position="406"/>
        <end position="482"/>
    </location>
</feature>
<evidence type="ECO:0000256" key="2">
    <source>
        <dbReference type="ARBA" id="ARBA00022448"/>
    </source>
</evidence>
<dbReference type="NCBIfam" id="TIGR01998">
    <property type="entry name" value="PTS-II-BC-nag"/>
    <property type="match status" value="1"/>
</dbReference>
<evidence type="ECO:0000256" key="5">
    <source>
        <dbReference type="ARBA" id="ARBA00022679"/>
    </source>
</evidence>
<feature type="transmembrane region" description="Helical" evidence="12">
    <location>
        <begin position="113"/>
        <end position="131"/>
    </location>
</feature>
<dbReference type="NCBIfam" id="TIGR00826">
    <property type="entry name" value="EIIB_glc"/>
    <property type="match status" value="1"/>
</dbReference>
<evidence type="ECO:0000256" key="3">
    <source>
        <dbReference type="ARBA" id="ARBA00022475"/>
    </source>
</evidence>
<dbReference type="Pfam" id="PF00367">
    <property type="entry name" value="PTS_EIIB"/>
    <property type="match status" value="1"/>
</dbReference>
<evidence type="ECO:0000256" key="12">
    <source>
        <dbReference type="SAM" id="Phobius"/>
    </source>
</evidence>
<evidence type="ECO:0000313" key="16">
    <source>
        <dbReference type="Proteomes" id="UP001451571"/>
    </source>
</evidence>
<evidence type="ECO:0000313" key="15">
    <source>
        <dbReference type="EMBL" id="XAH72427.1"/>
    </source>
</evidence>
<evidence type="ECO:0000256" key="4">
    <source>
        <dbReference type="ARBA" id="ARBA00022597"/>
    </source>
</evidence>
<dbReference type="InterPro" id="IPR036878">
    <property type="entry name" value="Glu_permease_IIB"/>
</dbReference>
<evidence type="ECO:0000256" key="10">
    <source>
        <dbReference type="ARBA" id="ARBA00023136"/>
    </source>
</evidence>
<keyword evidence="10 12" id="KW-0472">Membrane</keyword>
<dbReference type="InterPro" id="IPR003352">
    <property type="entry name" value="PTS_EIIC"/>
</dbReference>
<dbReference type="EC" id="2.7.1.193" evidence="15"/>
<name>A0ABZ3ERX9_9FIRM</name>
<accession>A0ABZ3ERX9</accession>
<feature type="transmembrane region" description="Helical" evidence="12">
    <location>
        <begin position="12"/>
        <end position="32"/>
    </location>
</feature>
<dbReference type="PANTHER" id="PTHR30009">
    <property type="entry name" value="CYTOCHROME C-TYPE SYNTHESIS PROTEIN AND PTS TRANSMEMBRANE COMPONENT"/>
    <property type="match status" value="1"/>
</dbReference>
<dbReference type="EMBL" id="CP146256">
    <property type="protein sequence ID" value="XAH72427.1"/>
    <property type="molecule type" value="Genomic_DNA"/>
</dbReference>
<feature type="domain" description="PTS EIIC type-1" evidence="14">
    <location>
        <begin position="1"/>
        <end position="389"/>
    </location>
</feature>
<feature type="transmembrane region" description="Helical" evidence="12">
    <location>
        <begin position="177"/>
        <end position="199"/>
    </location>
</feature>
<dbReference type="GO" id="GO:0103111">
    <property type="term" value="F:protein-N(pi)-phosphohistidine--N-acetyl-D-glucosamine phosphotransferase activity"/>
    <property type="evidence" value="ECO:0007669"/>
    <property type="project" value="UniProtKB-EC"/>
</dbReference>
<feature type="transmembrane region" description="Helical" evidence="12">
    <location>
        <begin position="211"/>
        <end position="230"/>
    </location>
</feature>
<feature type="transmembrane region" description="Helical" evidence="12">
    <location>
        <begin position="152"/>
        <end position="171"/>
    </location>
</feature>
<dbReference type="SUPFAM" id="SSF55604">
    <property type="entry name" value="Glucose permease domain IIB"/>
    <property type="match status" value="1"/>
</dbReference>
<evidence type="ECO:0000256" key="6">
    <source>
        <dbReference type="ARBA" id="ARBA00022683"/>
    </source>
</evidence>
<feature type="transmembrane region" description="Helical" evidence="12">
    <location>
        <begin position="301"/>
        <end position="327"/>
    </location>
</feature>
<keyword evidence="4" id="KW-0762">Sugar transport</keyword>
<evidence type="ECO:0000259" key="13">
    <source>
        <dbReference type="PROSITE" id="PS51098"/>
    </source>
</evidence>
<keyword evidence="5 15" id="KW-0808">Transferase</keyword>
<feature type="transmembrane region" description="Helical" evidence="12">
    <location>
        <begin position="357"/>
        <end position="377"/>
    </location>
</feature>
<dbReference type="RefSeq" id="WP_342756043.1">
    <property type="nucleotide sequence ID" value="NZ_CP146256.1"/>
</dbReference>
<dbReference type="InterPro" id="IPR013013">
    <property type="entry name" value="PTS_EIIC_1"/>
</dbReference>